<evidence type="ECO:0000259" key="1">
    <source>
        <dbReference type="PROSITE" id="PS50943"/>
    </source>
</evidence>
<evidence type="ECO:0000313" key="3">
    <source>
        <dbReference type="Proteomes" id="UP000198852"/>
    </source>
</evidence>
<sequence>MREKDGSASSDQGNTLAERLAWLRRSFPDPETGRPYEIKRIASETGISGSQLYKILSGESPNPGWQHLRALAAFFRVPLDTFDSGEHADSVRAQLATLVELRELKDSGVESLSLRGLTPAQAERIRGVVADLRDSNAASSDDA</sequence>
<dbReference type="AlphaFoldDB" id="A0A1I6PHJ8"/>
<keyword evidence="3" id="KW-1185">Reference proteome</keyword>
<organism evidence="2 3">
    <name type="scientific">Saccharopolyspora flava</name>
    <dbReference type="NCBI Taxonomy" id="95161"/>
    <lineage>
        <taxon>Bacteria</taxon>
        <taxon>Bacillati</taxon>
        <taxon>Actinomycetota</taxon>
        <taxon>Actinomycetes</taxon>
        <taxon>Pseudonocardiales</taxon>
        <taxon>Pseudonocardiaceae</taxon>
        <taxon>Saccharopolyspora</taxon>
    </lineage>
</organism>
<dbReference type="OrthoDB" id="2679623at2"/>
<proteinExistence type="predicted"/>
<dbReference type="RefSeq" id="WP_093413717.1">
    <property type="nucleotide sequence ID" value="NZ_FOZX01000001.1"/>
</dbReference>
<dbReference type="Proteomes" id="UP000198852">
    <property type="component" value="Unassembled WGS sequence"/>
</dbReference>
<evidence type="ECO:0000313" key="2">
    <source>
        <dbReference type="EMBL" id="SFS39656.1"/>
    </source>
</evidence>
<dbReference type="SUPFAM" id="SSF47413">
    <property type="entry name" value="lambda repressor-like DNA-binding domains"/>
    <property type="match status" value="1"/>
</dbReference>
<dbReference type="STRING" id="95161.SAMN05660874_00791"/>
<dbReference type="InterPro" id="IPR010982">
    <property type="entry name" value="Lambda_DNA-bd_dom_sf"/>
</dbReference>
<dbReference type="InterPro" id="IPR001387">
    <property type="entry name" value="Cro/C1-type_HTH"/>
</dbReference>
<name>A0A1I6PHJ8_9PSEU</name>
<protein>
    <recommendedName>
        <fullName evidence="1">HTH cro/C1-type domain-containing protein</fullName>
    </recommendedName>
</protein>
<dbReference type="EMBL" id="FOZX01000001">
    <property type="protein sequence ID" value="SFS39656.1"/>
    <property type="molecule type" value="Genomic_DNA"/>
</dbReference>
<dbReference type="PROSITE" id="PS50943">
    <property type="entry name" value="HTH_CROC1"/>
    <property type="match status" value="1"/>
</dbReference>
<feature type="domain" description="HTH cro/C1-type" evidence="1">
    <location>
        <begin position="42"/>
        <end position="82"/>
    </location>
</feature>
<dbReference type="Gene3D" id="1.10.260.40">
    <property type="entry name" value="lambda repressor-like DNA-binding domains"/>
    <property type="match status" value="1"/>
</dbReference>
<gene>
    <name evidence="2" type="ORF">SAMN05660874_00791</name>
</gene>
<dbReference type="SMART" id="SM00530">
    <property type="entry name" value="HTH_XRE"/>
    <property type="match status" value="1"/>
</dbReference>
<accession>A0A1I6PHJ8</accession>
<dbReference type="GO" id="GO:0003677">
    <property type="term" value="F:DNA binding"/>
    <property type="evidence" value="ECO:0007669"/>
    <property type="project" value="InterPro"/>
</dbReference>
<reference evidence="3" key="1">
    <citation type="submission" date="2016-10" db="EMBL/GenBank/DDBJ databases">
        <authorList>
            <person name="Varghese N."/>
            <person name="Submissions S."/>
        </authorList>
    </citation>
    <scope>NUCLEOTIDE SEQUENCE [LARGE SCALE GENOMIC DNA]</scope>
    <source>
        <strain evidence="3">DSM 44771</strain>
    </source>
</reference>